<accession>A0A9P5VMH2</accession>
<gene>
    <name evidence="1" type="ORF">BG006_004768</name>
</gene>
<dbReference type="EMBL" id="JAAAUY010000265">
    <property type="protein sequence ID" value="KAF9332345.1"/>
    <property type="molecule type" value="Genomic_DNA"/>
</dbReference>
<comment type="caution">
    <text evidence="1">The sequence shown here is derived from an EMBL/GenBank/DDBJ whole genome shotgun (WGS) entry which is preliminary data.</text>
</comment>
<feature type="non-terminal residue" evidence="1">
    <location>
        <position position="1"/>
    </location>
</feature>
<evidence type="ECO:0000313" key="2">
    <source>
        <dbReference type="Proteomes" id="UP000696485"/>
    </source>
</evidence>
<sequence length="66" mass="7448">VANKLYPGTKVEDEMIPNSKKFEIYLGRDGDKGKLIWSGHSRAPPKRLAFPDSEAFTDLLKAELEE</sequence>
<proteinExistence type="predicted"/>
<keyword evidence="2" id="KW-1185">Reference proteome</keyword>
<organism evidence="1 2">
    <name type="scientific">Podila minutissima</name>
    <dbReference type="NCBI Taxonomy" id="64525"/>
    <lineage>
        <taxon>Eukaryota</taxon>
        <taxon>Fungi</taxon>
        <taxon>Fungi incertae sedis</taxon>
        <taxon>Mucoromycota</taxon>
        <taxon>Mortierellomycotina</taxon>
        <taxon>Mortierellomycetes</taxon>
        <taxon>Mortierellales</taxon>
        <taxon>Mortierellaceae</taxon>
        <taxon>Podila</taxon>
    </lineage>
</organism>
<protein>
    <submittedName>
        <fullName evidence="1">Uncharacterized protein</fullName>
    </submittedName>
</protein>
<name>A0A9P5VMH2_9FUNG</name>
<evidence type="ECO:0000313" key="1">
    <source>
        <dbReference type="EMBL" id="KAF9332345.1"/>
    </source>
</evidence>
<dbReference type="Proteomes" id="UP000696485">
    <property type="component" value="Unassembled WGS sequence"/>
</dbReference>
<dbReference type="AlphaFoldDB" id="A0A9P5VMH2"/>
<reference evidence="1" key="1">
    <citation type="journal article" date="2020" name="Fungal Divers.">
        <title>Resolving the Mortierellaceae phylogeny through synthesis of multi-gene phylogenetics and phylogenomics.</title>
        <authorList>
            <person name="Vandepol N."/>
            <person name="Liber J."/>
            <person name="Desiro A."/>
            <person name="Na H."/>
            <person name="Kennedy M."/>
            <person name="Barry K."/>
            <person name="Grigoriev I.V."/>
            <person name="Miller A.N."/>
            <person name="O'Donnell K."/>
            <person name="Stajich J.E."/>
            <person name="Bonito G."/>
        </authorList>
    </citation>
    <scope>NUCLEOTIDE SEQUENCE</scope>
    <source>
        <strain evidence="1">NVP1</strain>
    </source>
</reference>